<organism evidence="1 2">
    <name type="scientific">Embleya scabrispora</name>
    <dbReference type="NCBI Taxonomy" id="159449"/>
    <lineage>
        <taxon>Bacteria</taxon>
        <taxon>Bacillati</taxon>
        <taxon>Actinomycetota</taxon>
        <taxon>Actinomycetes</taxon>
        <taxon>Kitasatosporales</taxon>
        <taxon>Streptomycetaceae</taxon>
        <taxon>Embleya</taxon>
    </lineage>
</organism>
<dbReference type="AlphaFoldDB" id="A0A1T3NYZ2"/>
<comment type="caution">
    <text evidence="1">The sequence shown here is derived from an EMBL/GenBank/DDBJ whole genome shotgun (WGS) entry which is preliminary data.</text>
</comment>
<dbReference type="Proteomes" id="UP000190037">
    <property type="component" value="Unassembled WGS sequence"/>
</dbReference>
<reference evidence="1 2" key="1">
    <citation type="submission" date="2017-03" db="EMBL/GenBank/DDBJ databases">
        <title>Draft genome sequence of Streptomyces scabrisporus NF3, endophyte isolated from Amphipterygium adstringens.</title>
        <authorList>
            <person name="Vazquez M."/>
            <person name="Ceapa C.D."/>
            <person name="Rodriguez Luna D."/>
            <person name="Sanchez Esquivel S."/>
        </authorList>
    </citation>
    <scope>NUCLEOTIDE SEQUENCE [LARGE SCALE GENOMIC DNA]</scope>
    <source>
        <strain evidence="1 2">NF3</strain>
    </source>
</reference>
<protein>
    <submittedName>
        <fullName evidence="1">Uncharacterized protein</fullName>
    </submittedName>
</protein>
<name>A0A1T3NYZ2_9ACTN</name>
<proteinExistence type="predicted"/>
<dbReference type="RefSeq" id="WP_078976228.1">
    <property type="nucleotide sequence ID" value="NZ_MWQN01000001.1"/>
</dbReference>
<accession>A0A1T3NYZ2</accession>
<dbReference type="EMBL" id="MWQN01000001">
    <property type="protein sequence ID" value="OPC81955.1"/>
    <property type="molecule type" value="Genomic_DNA"/>
</dbReference>
<dbReference type="STRING" id="159449.B4N89_14315"/>
<evidence type="ECO:0000313" key="1">
    <source>
        <dbReference type="EMBL" id="OPC81955.1"/>
    </source>
</evidence>
<gene>
    <name evidence="1" type="ORF">B4N89_14315</name>
</gene>
<dbReference type="OrthoDB" id="4329384at2"/>
<evidence type="ECO:0000313" key="2">
    <source>
        <dbReference type="Proteomes" id="UP000190037"/>
    </source>
</evidence>
<sequence length="76" mass="8811">MRIRRWFVYREHRAVHIERGADPNCDLCYGEGGWWEGNAAHPEDPDMVACPCNDGPRIRIPYGRLPHTAYSTEPPF</sequence>
<keyword evidence="2" id="KW-1185">Reference proteome</keyword>